<proteinExistence type="predicted"/>
<dbReference type="AlphaFoldDB" id="A0A2S3R1N0"/>
<feature type="transmembrane region" description="Helical" evidence="1">
    <location>
        <begin position="125"/>
        <end position="145"/>
    </location>
</feature>
<keyword evidence="1" id="KW-1133">Transmembrane helix</keyword>
<dbReference type="SMART" id="SM00530">
    <property type="entry name" value="HTH_XRE"/>
    <property type="match status" value="1"/>
</dbReference>
<dbReference type="Proteomes" id="UP000237466">
    <property type="component" value="Unassembled WGS sequence"/>
</dbReference>
<feature type="transmembrane region" description="Helical" evidence="1">
    <location>
        <begin position="172"/>
        <end position="191"/>
    </location>
</feature>
<dbReference type="GO" id="GO:0003677">
    <property type="term" value="F:DNA binding"/>
    <property type="evidence" value="ECO:0007669"/>
    <property type="project" value="InterPro"/>
</dbReference>
<feature type="domain" description="HTH cro/C1-type" evidence="2">
    <location>
        <begin position="13"/>
        <end position="67"/>
    </location>
</feature>
<dbReference type="PROSITE" id="PS50943">
    <property type="entry name" value="HTH_CROC1"/>
    <property type="match status" value="1"/>
</dbReference>
<dbReference type="RefSeq" id="WP_103200513.1">
    <property type="nucleotide sequence ID" value="NZ_PDGH01000101.1"/>
</dbReference>
<dbReference type="Pfam" id="PF01381">
    <property type="entry name" value="HTH_3"/>
    <property type="match status" value="1"/>
</dbReference>
<feature type="transmembrane region" description="Helical" evidence="1">
    <location>
        <begin position="90"/>
        <end position="113"/>
    </location>
</feature>
<gene>
    <name evidence="3" type="ORF">CRN52_13070</name>
</gene>
<dbReference type="InterPro" id="IPR001387">
    <property type="entry name" value="Cro/C1-type_HTH"/>
</dbReference>
<feature type="transmembrane region" description="Helical" evidence="1">
    <location>
        <begin position="197"/>
        <end position="215"/>
    </location>
</feature>
<dbReference type="EMBL" id="PDGH01000101">
    <property type="protein sequence ID" value="POB47003.1"/>
    <property type="molecule type" value="Genomic_DNA"/>
</dbReference>
<evidence type="ECO:0000313" key="3">
    <source>
        <dbReference type="EMBL" id="POB47003.1"/>
    </source>
</evidence>
<dbReference type="CDD" id="cd00093">
    <property type="entry name" value="HTH_XRE"/>
    <property type="match status" value="1"/>
</dbReference>
<keyword evidence="1" id="KW-0812">Transmembrane</keyword>
<evidence type="ECO:0000313" key="4">
    <source>
        <dbReference type="Proteomes" id="UP000237466"/>
    </source>
</evidence>
<protein>
    <recommendedName>
        <fullName evidence="2">HTH cro/C1-type domain-containing protein</fullName>
    </recommendedName>
</protein>
<reference evidence="3 4" key="1">
    <citation type="journal article" date="2018" name="Front. Microbiol.">
        <title>Phylogeny of Vibrio vulnificus from the Analysis of the Core-Genome: Implications for Intra-Species Taxonomy.</title>
        <authorList>
            <person name="Roig F.J."/>
            <person name="Gonzalez-Candelas F."/>
            <person name="Sanjuan E."/>
            <person name="Fouz B."/>
            <person name="Feil E.J."/>
            <person name="Llorens C."/>
            <person name="Baker-Austin C."/>
            <person name="Oliver J.D."/>
            <person name="Danin-Poleg Y."/>
            <person name="Gibas C.J."/>
            <person name="Kashi Y."/>
            <person name="Gulig P.A."/>
            <person name="Morrison S.S."/>
            <person name="Amaro C."/>
        </authorList>
    </citation>
    <scope>NUCLEOTIDE SEQUENCE [LARGE SCALE GENOMIC DNA]</scope>
    <source>
        <strain evidence="3 4">CECT4608</strain>
    </source>
</reference>
<organism evidence="3 4">
    <name type="scientific">Vibrio vulnificus</name>
    <dbReference type="NCBI Taxonomy" id="672"/>
    <lineage>
        <taxon>Bacteria</taxon>
        <taxon>Pseudomonadati</taxon>
        <taxon>Pseudomonadota</taxon>
        <taxon>Gammaproteobacteria</taxon>
        <taxon>Vibrionales</taxon>
        <taxon>Vibrionaceae</taxon>
        <taxon>Vibrio</taxon>
    </lineage>
</organism>
<keyword evidence="1" id="KW-0472">Membrane</keyword>
<comment type="caution">
    <text evidence="3">The sequence shown here is derived from an EMBL/GenBank/DDBJ whole genome shotgun (WGS) entry which is preliminary data.</text>
</comment>
<evidence type="ECO:0000256" key="1">
    <source>
        <dbReference type="SAM" id="Phobius"/>
    </source>
</evidence>
<sequence>MPVKESMYFAPFLRTYRTEMDWSQTKLFEVSGVARRTITRAENGEKVSQEILEKLSFALGLTHWTELVENRDSETDKHLRLGIALKVINLYFKTLWQSHVLTFIVLFYLFIIGNVATEKSSVDTLVRYCLFTSCFIVPLASFLKYKSYSIEPQRSLPLSKSNIEQTQIRKRYSDKSMIAIGLIAVMFMLLIQDKIVLASYGIWYLLTTGLIIKSTHKVKLTYQ</sequence>
<dbReference type="SUPFAM" id="SSF47413">
    <property type="entry name" value="lambda repressor-like DNA-binding domains"/>
    <property type="match status" value="1"/>
</dbReference>
<evidence type="ECO:0000259" key="2">
    <source>
        <dbReference type="PROSITE" id="PS50943"/>
    </source>
</evidence>
<dbReference type="Gene3D" id="1.10.260.40">
    <property type="entry name" value="lambda repressor-like DNA-binding domains"/>
    <property type="match status" value="1"/>
</dbReference>
<dbReference type="InterPro" id="IPR010982">
    <property type="entry name" value="Lambda_DNA-bd_dom_sf"/>
</dbReference>
<accession>A0A2S3R1N0</accession>
<name>A0A2S3R1N0_VIBVL</name>